<dbReference type="EMBL" id="LT719092">
    <property type="protein sequence ID" value="SJK85438.1"/>
    <property type="molecule type" value="Genomic_DNA"/>
</dbReference>
<keyword evidence="3" id="KW-1185">Reference proteome</keyword>
<gene>
    <name evidence="2" type="ORF">CPM_1652</name>
</gene>
<keyword evidence="1" id="KW-1133">Transmembrane helix</keyword>
<sequence>MRRLKKLWIIDVYGFKVSYILLEPTIHFFYSILFMGISKKVPF</sequence>
<dbReference type="Proteomes" id="UP000187822">
    <property type="component" value="Chromosome I"/>
</dbReference>
<name>A0A1R4A902_9ARCH</name>
<proteinExistence type="predicted"/>
<protein>
    <submittedName>
        <fullName evidence="2">Uncharacterized protein</fullName>
    </submittedName>
</protein>
<reference evidence="3" key="1">
    <citation type="submission" date="2016-06" db="EMBL/GenBank/DDBJ databases">
        <authorList>
            <person name="Toshchakov V.S."/>
        </authorList>
    </citation>
    <scope>NUCLEOTIDE SEQUENCE [LARGE SCALE GENOMIC DNA]</scope>
    <source>
        <strain>PM4 (JCM 30641</strain>
        <strain evidence="3">\VKM B-2940)</strain>
    </source>
</reference>
<keyword evidence="1" id="KW-0472">Membrane</keyword>
<keyword evidence="1" id="KW-0812">Transmembrane</keyword>
<feature type="transmembrane region" description="Helical" evidence="1">
    <location>
        <begin position="12"/>
        <end position="37"/>
    </location>
</feature>
<dbReference type="KEGG" id="cdiv:CPM_1652"/>
<accession>A0A1R4A902</accession>
<organism evidence="2 3">
    <name type="scientific">Cuniculiplasma divulgatum</name>
    <dbReference type="NCBI Taxonomy" id="1673428"/>
    <lineage>
        <taxon>Archaea</taxon>
        <taxon>Methanobacteriati</taxon>
        <taxon>Thermoplasmatota</taxon>
        <taxon>Thermoplasmata</taxon>
        <taxon>Thermoplasmatales</taxon>
        <taxon>Cuniculiplasmataceae</taxon>
        <taxon>Cuniculiplasma</taxon>
    </lineage>
</organism>
<dbReference type="AlphaFoldDB" id="A0A1R4A902"/>
<evidence type="ECO:0000313" key="2">
    <source>
        <dbReference type="EMBL" id="SJK85438.1"/>
    </source>
</evidence>
<evidence type="ECO:0000256" key="1">
    <source>
        <dbReference type="SAM" id="Phobius"/>
    </source>
</evidence>
<evidence type="ECO:0000313" key="3">
    <source>
        <dbReference type="Proteomes" id="UP000187822"/>
    </source>
</evidence>